<evidence type="ECO:0000256" key="3">
    <source>
        <dbReference type="ARBA" id="ARBA00009466"/>
    </source>
</evidence>
<accession>A0A9Q1K6Q8</accession>
<protein>
    <recommendedName>
        <fullName evidence="12">Importin N-terminal domain-containing protein</fullName>
    </recommendedName>
</protein>
<evidence type="ECO:0000313" key="11">
    <source>
        <dbReference type="Proteomes" id="UP001153076"/>
    </source>
</evidence>
<dbReference type="InterPro" id="IPR016024">
    <property type="entry name" value="ARM-type_fold"/>
</dbReference>
<comment type="caution">
    <text evidence="10">The sequence shown here is derived from an EMBL/GenBank/DDBJ whole genome shotgun (WGS) entry which is preliminary data.</text>
</comment>
<evidence type="ECO:0000313" key="10">
    <source>
        <dbReference type="EMBL" id="KAJ8437372.1"/>
    </source>
</evidence>
<organism evidence="10 11">
    <name type="scientific">Carnegiea gigantea</name>
    <dbReference type="NCBI Taxonomy" id="171969"/>
    <lineage>
        <taxon>Eukaryota</taxon>
        <taxon>Viridiplantae</taxon>
        <taxon>Streptophyta</taxon>
        <taxon>Embryophyta</taxon>
        <taxon>Tracheophyta</taxon>
        <taxon>Spermatophyta</taxon>
        <taxon>Magnoliopsida</taxon>
        <taxon>eudicotyledons</taxon>
        <taxon>Gunneridae</taxon>
        <taxon>Pentapetalae</taxon>
        <taxon>Caryophyllales</taxon>
        <taxon>Cactineae</taxon>
        <taxon>Cactaceae</taxon>
        <taxon>Cactoideae</taxon>
        <taxon>Echinocereeae</taxon>
        <taxon>Carnegiea</taxon>
    </lineage>
</organism>
<evidence type="ECO:0000256" key="1">
    <source>
        <dbReference type="ARBA" id="ARBA00004123"/>
    </source>
</evidence>
<dbReference type="InterPro" id="IPR044189">
    <property type="entry name" value="XPO4/7-like"/>
</dbReference>
<comment type="subcellular location">
    <subcellularLocation>
        <location evidence="2">Cytoplasm</location>
    </subcellularLocation>
    <subcellularLocation>
        <location evidence="1">Nucleus</location>
    </subcellularLocation>
</comment>
<reference evidence="10" key="1">
    <citation type="submission" date="2022-04" db="EMBL/GenBank/DDBJ databases">
        <title>Carnegiea gigantea Genome sequencing and assembly v2.</title>
        <authorList>
            <person name="Copetti D."/>
            <person name="Sanderson M.J."/>
            <person name="Burquez A."/>
            <person name="Wojciechowski M.F."/>
        </authorList>
    </citation>
    <scope>NUCLEOTIDE SEQUENCE</scope>
    <source>
        <strain evidence="10">SGP5-SGP5p</strain>
        <tissue evidence="10">Aerial part</tissue>
    </source>
</reference>
<name>A0A9Q1K6Q8_9CARY</name>
<dbReference type="OrthoDB" id="244158at2759"/>
<sequence>MENLAQLEALCERLYNSQDSAERVFAENTLRCFSQDTNLIPQCEYILENARSSYALLMASSSLMKHVTENRLPLQLRLQIRNHAINYLAARGANLENFVSSSLIQLLCRVTKVSWFDDDIFRELVKDSMNFLNQETQHYAIGLKILDQLVSEMNQTTPELNMIQQRKVASSFREQALLQIYEISLQSLLGQKADARLKLQEAALSLSLQCLSYDFVGISPDESSDEVGTIQVPAAWRLVVEEPSTLNIYFDYYALTNPPLSKTALECLVRLASVRRSLFVSNATRLQFLTSLMMGTKDILETGKEHQKLDKWTVACLSLNNYSNFTGQVVMNSDYILGTGLNHHDNYHEFCRLLGRFKVNYQLSELVSIEGYGSWIKLVSDFTLKSLQSWKWASSSIYCLLGLWSRMVTSLPYVKGDIPAPVRLDEFVPKILEGFISSRFDSLQAGPLDDLSEDPLDKIELMQDQLDFFPYLCRFQYGSCSTYILNVLDPFVQAYMEGAKLQDHVFTSNLAILETKLAWMVHIVGAILKVKQYSGGESNETIDAELSARVFQLINVMDTGSYAQRFGELSKQRLELAVLSFFESFRKSYIGDQAMHASKQMYVRLSELLGLHDHLLVLNVMIRKIATNLKCCTESEEVLGQTLRLFLEMASGYMTAKLLLKLDTIQYITTNHSREHFRFLEDYCSRRRTTFYYIIGTLVFMEDSVARFRQSMDPLRQVLVSLESTPDPVFLSETVKCALIGLMKDLRGIAMATNSRRTFGFLFDWLYPAHMPLLLKIIMNCADSPQVTTPLLKFVAELVLNKSQRLTFEPSSPNGILLFREVSKLLVAYGSRNLALSEQDDVYTRKYKGIWLSLLILSRAMVGNYVNFGVFELYGDRALDDALDIALKMILSIPAAHILSYRKVAVAYFTLMEVILSKYIKFAINLDANTFLYIVRSLHSGLKLLDSNITSQCAAAIDHLASFYFEQIIMGDSPASPALFVFAQHVSDCADVFLEMYAKLKSQIIASQPMDRQQRLHQCFDTLMADVTRSLDSRNRDKFMQNLPRFRKEFRCK</sequence>
<evidence type="ECO:0000256" key="7">
    <source>
        <dbReference type="ARBA" id="ARBA00023242"/>
    </source>
</evidence>
<dbReference type="Pfam" id="PF25795">
    <property type="entry name" value="TPR_XPO7"/>
    <property type="match status" value="1"/>
</dbReference>
<evidence type="ECO:0008006" key="12">
    <source>
        <dbReference type="Google" id="ProtNLM"/>
    </source>
</evidence>
<keyword evidence="11" id="KW-1185">Reference proteome</keyword>
<feature type="domain" description="Importin N-terminal" evidence="8">
    <location>
        <begin position="26"/>
        <end position="89"/>
    </location>
</feature>
<comment type="similarity">
    <text evidence="3">Belongs to the exportin family.</text>
</comment>
<evidence type="ECO:0000259" key="9">
    <source>
        <dbReference type="Pfam" id="PF25795"/>
    </source>
</evidence>
<dbReference type="GO" id="GO:0031267">
    <property type="term" value="F:small GTPase binding"/>
    <property type="evidence" value="ECO:0007669"/>
    <property type="project" value="InterPro"/>
</dbReference>
<dbReference type="InterPro" id="IPR011989">
    <property type="entry name" value="ARM-like"/>
</dbReference>
<dbReference type="EMBL" id="JAKOGI010000302">
    <property type="protein sequence ID" value="KAJ8437372.1"/>
    <property type="molecule type" value="Genomic_DNA"/>
</dbReference>
<dbReference type="Pfam" id="PF03810">
    <property type="entry name" value="IBN_N"/>
    <property type="match status" value="1"/>
</dbReference>
<feature type="domain" description="Exportin-7/Ran-binding protein 17 TPR repeats" evidence="9">
    <location>
        <begin position="448"/>
        <end position="685"/>
    </location>
</feature>
<keyword evidence="6" id="KW-0653">Protein transport</keyword>
<proteinExistence type="inferred from homology"/>
<dbReference type="PANTHER" id="PTHR12596">
    <property type="entry name" value="EXPORTIN 4,7-RELATED"/>
    <property type="match status" value="1"/>
</dbReference>
<keyword evidence="4" id="KW-0813">Transport</keyword>
<evidence type="ECO:0000256" key="4">
    <source>
        <dbReference type="ARBA" id="ARBA00022448"/>
    </source>
</evidence>
<gene>
    <name evidence="10" type="ORF">Cgig2_020391</name>
</gene>
<evidence type="ECO:0000256" key="2">
    <source>
        <dbReference type="ARBA" id="ARBA00004496"/>
    </source>
</evidence>
<evidence type="ECO:0000259" key="8">
    <source>
        <dbReference type="Pfam" id="PF03810"/>
    </source>
</evidence>
<evidence type="ECO:0000256" key="5">
    <source>
        <dbReference type="ARBA" id="ARBA00022490"/>
    </source>
</evidence>
<dbReference type="InterPro" id="IPR057947">
    <property type="entry name" value="TPR_XPO7/RBP17"/>
</dbReference>
<keyword evidence="5" id="KW-0963">Cytoplasm</keyword>
<dbReference type="Proteomes" id="UP001153076">
    <property type="component" value="Unassembled WGS sequence"/>
</dbReference>
<dbReference type="SUPFAM" id="SSF48371">
    <property type="entry name" value="ARM repeat"/>
    <property type="match status" value="1"/>
</dbReference>
<evidence type="ECO:0000256" key="6">
    <source>
        <dbReference type="ARBA" id="ARBA00022927"/>
    </source>
</evidence>
<dbReference type="GO" id="GO:0005737">
    <property type="term" value="C:cytoplasm"/>
    <property type="evidence" value="ECO:0007669"/>
    <property type="project" value="UniProtKB-SubCell"/>
</dbReference>
<dbReference type="PANTHER" id="PTHR12596:SF2">
    <property type="entry name" value="EXPORTIN-7 ISOFORM X1"/>
    <property type="match status" value="1"/>
</dbReference>
<dbReference type="GO" id="GO:0006611">
    <property type="term" value="P:protein export from nucleus"/>
    <property type="evidence" value="ECO:0007669"/>
    <property type="project" value="TreeGrafter"/>
</dbReference>
<dbReference type="Gene3D" id="1.25.10.10">
    <property type="entry name" value="Leucine-rich Repeat Variant"/>
    <property type="match status" value="2"/>
</dbReference>
<dbReference type="AlphaFoldDB" id="A0A9Q1K6Q8"/>
<dbReference type="InterPro" id="IPR001494">
    <property type="entry name" value="Importin-beta_N"/>
</dbReference>
<keyword evidence="7" id="KW-0539">Nucleus</keyword>
<dbReference type="GO" id="GO:0005643">
    <property type="term" value="C:nuclear pore"/>
    <property type="evidence" value="ECO:0007669"/>
    <property type="project" value="TreeGrafter"/>
</dbReference>
<dbReference type="GO" id="GO:0005049">
    <property type="term" value="F:nuclear export signal receptor activity"/>
    <property type="evidence" value="ECO:0007669"/>
    <property type="project" value="InterPro"/>
</dbReference>